<reference evidence="1 2" key="1">
    <citation type="journal article" date="2020" name="Mol. Biol. Evol.">
        <title>Distinct Expression and Methylation Patterns for Genes with Different Fates following a Single Whole-Genome Duplication in Flowering Plants.</title>
        <authorList>
            <person name="Shi T."/>
            <person name="Rahmani R.S."/>
            <person name="Gugger P.F."/>
            <person name="Wang M."/>
            <person name="Li H."/>
            <person name="Zhang Y."/>
            <person name="Li Z."/>
            <person name="Wang Q."/>
            <person name="Van de Peer Y."/>
            <person name="Marchal K."/>
            <person name="Chen J."/>
        </authorList>
    </citation>
    <scope>NUCLEOTIDE SEQUENCE [LARGE SCALE GENOMIC DNA]</scope>
    <source>
        <tissue evidence="1">Leaf</tissue>
    </source>
</reference>
<dbReference type="EMBL" id="DUZY01000001">
    <property type="protein sequence ID" value="DAD18982.1"/>
    <property type="molecule type" value="Genomic_DNA"/>
</dbReference>
<dbReference type="AlphaFoldDB" id="A0A822XGE0"/>
<proteinExistence type="predicted"/>
<keyword evidence="2" id="KW-1185">Reference proteome</keyword>
<gene>
    <name evidence="1" type="ORF">HUJ06_020445</name>
</gene>
<sequence>MEMPSLWLKLGIASASPPFTRLVQKGLTKRRPTGVYISNDILFFKIQDSLVIHPSNQKEFSI</sequence>
<comment type="caution">
    <text evidence="1">The sequence shown here is derived from an EMBL/GenBank/DDBJ whole genome shotgun (WGS) entry which is preliminary data.</text>
</comment>
<name>A0A822XGE0_NELNU</name>
<dbReference type="Proteomes" id="UP000607653">
    <property type="component" value="Unassembled WGS sequence"/>
</dbReference>
<evidence type="ECO:0000313" key="1">
    <source>
        <dbReference type="EMBL" id="DAD18982.1"/>
    </source>
</evidence>
<accession>A0A822XGE0</accession>
<evidence type="ECO:0000313" key="2">
    <source>
        <dbReference type="Proteomes" id="UP000607653"/>
    </source>
</evidence>
<protein>
    <submittedName>
        <fullName evidence="1">Uncharacterized protein</fullName>
    </submittedName>
</protein>
<organism evidence="1 2">
    <name type="scientific">Nelumbo nucifera</name>
    <name type="common">Sacred lotus</name>
    <dbReference type="NCBI Taxonomy" id="4432"/>
    <lineage>
        <taxon>Eukaryota</taxon>
        <taxon>Viridiplantae</taxon>
        <taxon>Streptophyta</taxon>
        <taxon>Embryophyta</taxon>
        <taxon>Tracheophyta</taxon>
        <taxon>Spermatophyta</taxon>
        <taxon>Magnoliopsida</taxon>
        <taxon>Proteales</taxon>
        <taxon>Nelumbonaceae</taxon>
        <taxon>Nelumbo</taxon>
    </lineage>
</organism>